<dbReference type="PROSITE" id="PS50887">
    <property type="entry name" value="GGDEF"/>
    <property type="match status" value="1"/>
</dbReference>
<dbReference type="InterPro" id="IPR007895">
    <property type="entry name" value="MASE1"/>
</dbReference>
<dbReference type="SUPFAM" id="SSF55073">
    <property type="entry name" value="Nucleotide cyclase"/>
    <property type="match status" value="1"/>
</dbReference>
<name>A0A850PJZ0_9MYCO</name>
<dbReference type="RefSeq" id="WP_178358966.1">
    <property type="nucleotide sequence ID" value="NZ_JABFYL010000024.1"/>
</dbReference>
<dbReference type="InterPro" id="IPR029787">
    <property type="entry name" value="Nucleotide_cyclase"/>
</dbReference>
<comment type="subcellular location">
    <subcellularLocation>
        <location evidence="1">Cell membrane</location>
        <topology evidence="1">Multi-pass membrane protein</topology>
    </subcellularLocation>
</comment>
<feature type="domain" description="GGDEF" evidence="7">
    <location>
        <begin position="357"/>
        <end position="490"/>
    </location>
</feature>
<dbReference type="GO" id="GO:0005886">
    <property type="term" value="C:plasma membrane"/>
    <property type="evidence" value="ECO:0007669"/>
    <property type="project" value="UniProtKB-SubCell"/>
</dbReference>
<feature type="transmembrane region" description="Helical" evidence="6">
    <location>
        <begin position="47"/>
        <end position="68"/>
    </location>
</feature>
<evidence type="ECO:0000256" key="5">
    <source>
        <dbReference type="ARBA" id="ARBA00023136"/>
    </source>
</evidence>
<accession>A0A850PJZ0</accession>
<feature type="transmembrane region" description="Helical" evidence="6">
    <location>
        <begin position="121"/>
        <end position="147"/>
    </location>
</feature>
<feature type="transmembrane region" description="Helical" evidence="6">
    <location>
        <begin position="16"/>
        <end position="35"/>
    </location>
</feature>
<dbReference type="InterPro" id="IPR000160">
    <property type="entry name" value="GGDEF_dom"/>
</dbReference>
<evidence type="ECO:0000256" key="6">
    <source>
        <dbReference type="SAM" id="Phobius"/>
    </source>
</evidence>
<evidence type="ECO:0000259" key="7">
    <source>
        <dbReference type="PROSITE" id="PS50887"/>
    </source>
</evidence>
<evidence type="ECO:0000313" key="9">
    <source>
        <dbReference type="Proteomes" id="UP000570517"/>
    </source>
</evidence>
<evidence type="ECO:0000313" key="8">
    <source>
        <dbReference type="EMBL" id="NVN50639.1"/>
    </source>
</evidence>
<dbReference type="SMART" id="SM00267">
    <property type="entry name" value="GGDEF"/>
    <property type="match status" value="1"/>
</dbReference>
<reference evidence="8 9" key="1">
    <citation type="submission" date="2020-05" db="EMBL/GenBank/DDBJ databases">
        <title>Draft genome sequence of Mycobacterium hippocampi DL, isolated from European seabass, Dicentrarchus labrax, reared in fish farms.</title>
        <authorList>
            <person name="Stathopoulou P."/>
            <person name="Asimakis E."/>
            <person name="Tzokas K."/>
            <person name="Batargias C."/>
            <person name="Tsiamis G."/>
        </authorList>
    </citation>
    <scope>NUCLEOTIDE SEQUENCE [LARGE SCALE GENOMIC DNA]</scope>
    <source>
        <strain evidence="8 9">DL</strain>
    </source>
</reference>
<organism evidence="8 9">
    <name type="scientific">Mycolicibacterium hippocampi</name>
    <dbReference type="NCBI Taxonomy" id="659824"/>
    <lineage>
        <taxon>Bacteria</taxon>
        <taxon>Bacillati</taxon>
        <taxon>Actinomycetota</taxon>
        <taxon>Actinomycetes</taxon>
        <taxon>Mycobacteriales</taxon>
        <taxon>Mycobacteriaceae</taxon>
        <taxon>Mycolicibacterium</taxon>
    </lineage>
</organism>
<dbReference type="FunFam" id="3.30.70.270:FF:000001">
    <property type="entry name" value="Diguanylate cyclase domain protein"/>
    <property type="match status" value="1"/>
</dbReference>
<dbReference type="CDD" id="cd01949">
    <property type="entry name" value="GGDEF"/>
    <property type="match status" value="1"/>
</dbReference>
<evidence type="ECO:0000256" key="1">
    <source>
        <dbReference type="ARBA" id="ARBA00004651"/>
    </source>
</evidence>
<feature type="transmembrane region" description="Helical" evidence="6">
    <location>
        <begin position="266"/>
        <end position="286"/>
    </location>
</feature>
<sequence>MWRGPIERIRSSPTQTALAAMVLAIAYVLLGRLTFSVSVEYSNITSVVFAPEGVALAFAIIFGPRVAWGVLVGQTVLSLWSGPSVFGGVTIGIINALECALGAILFARWKISPQFAKPRDVLLFVVLVFLVLQPISATGGVSVLWAIGATPTEWIPQGWETFWTHGVQQPLEDAGAIPSAWVHWWIGNSVGQMLIAPLLLAWSIKGVARHPKNSYDLIVSAAAIGLLGLAATVLPVYPLLVLGVTYPLLVWIGLRRGLRGVTTANVLIAPAITWAGAVGTGFLSHLSVPDRLAHVGFFIATGSIFSLMLFAMFEERRILVERLDDLARLDSLVPLANRRHFVESLQSHLGQTSGADGPVAVVAFDVDHFKRINDRHGHIAGDSVLLAIADTCTTRLDDGQFAARIGGEEFAIALPDTDLATARQFADELRDAIEHQHLRPDAPTSLMPVTVSVGVTVARQEDSLDTILLRVDEALYDAKRAGRNTIVTSE</sequence>
<feature type="transmembrane region" description="Helical" evidence="6">
    <location>
        <begin position="182"/>
        <end position="202"/>
    </location>
</feature>
<keyword evidence="9" id="KW-1185">Reference proteome</keyword>
<dbReference type="Pfam" id="PF05231">
    <property type="entry name" value="MASE1"/>
    <property type="match status" value="2"/>
</dbReference>
<proteinExistence type="predicted"/>
<dbReference type="Proteomes" id="UP000570517">
    <property type="component" value="Unassembled WGS sequence"/>
</dbReference>
<feature type="transmembrane region" description="Helical" evidence="6">
    <location>
        <begin position="292"/>
        <end position="313"/>
    </location>
</feature>
<dbReference type="Gene3D" id="3.30.70.270">
    <property type="match status" value="1"/>
</dbReference>
<dbReference type="InterPro" id="IPR043128">
    <property type="entry name" value="Rev_trsase/Diguanyl_cyclase"/>
</dbReference>
<dbReference type="GO" id="GO:0052621">
    <property type="term" value="F:diguanylate cyclase activity"/>
    <property type="evidence" value="ECO:0007669"/>
    <property type="project" value="TreeGrafter"/>
</dbReference>
<evidence type="ECO:0000256" key="2">
    <source>
        <dbReference type="ARBA" id="ARBA00022475"/>
    </source>
</evidence>
<keyword evidence="2" id="KW-1003">Cell membrane</keyword>
<dbReference type="InterPro" id="IPR050469">
    <property type="entry name" value="Diguanylate_Cyclase"/>
</dbReference>
<keyword evidence="4 6" id="KW-1133">Transmembrane helix</keyword>
<feature type="transmembrane region" description="Helical" evidence="6">
    <location>
        <begin position="214"/>
        <end position="231"/>
    </location>
</feature>
<dbReference type="PANTHER" id="PTHR45138:SF9">
    <property type="entry name" value="DIGUANYLATE CYCLASE DGCM-RELATED"/>
    <property type="match status" value="1"/>
</dbReference>
<dbReference type="NCBIfam" id="TIGR00254">
    <property type="entry name" value="GGDEF"/>
    <property type="match status" value="1"/>
</dbReference>
<evidence type="ECO:0000256" key="4">
    <source>
        <dbReference type="ARBA" id="ARBA00022989"/>
    </source>
</evidence>
<protein>
    <submittedName>
        <fullName evidence="8">GGDEF domain protein</fullName>
    </submittedName>
</protein>
<gene>
    <name evidence="8" type="ORF">HLY00_5578</name>
</gene>
<keyword evidence="3 6" id="KW-0812">Transmembrane</keyword>
<dbReference type="PANTHER" id="PTHR45138">
    <property type="entry name" value="REGULATORY COMPONENTS OF SENSORY TRANSDUCTION SYSTEM"/>
    <property type="match status" value="1"/>
</dbReference>
<feature type="transmembrane region" description="Helical" evidence="6">
    <location>
        <begin position="88"/>
        <end position="109"/>
    </location>
</feature>
<dbReference type="EMBL" id="JABFYL010000024">
    <property type="protein sequence ID" value="NVN50639.1"/>
    <property type="molecule type" value="Genomic_DNA"/>
</dbReference>
<dbReference type="AlphaFoldDB" id="A0A850PJZ0"/>
<comment type="caution">
    <text evidence="8">The sequence shown here is derived from an EMBL/GenBank/DDBJ whole genome shotgun (WGS) entry which is preliminary data.</text>
</comment>
<evidence type="ECO:0000256" key="3">
    <source>
        <dbReference type="ARBA" id="ARBA00022692"/>
    </source>
</evidence>
<dbReference type="Pfam" id="PF00990">
    <property type="entry name" value="GGDEF"/>
    <property type="match status" value="1"/>
</dbReference>
<keyword evidence="5 6" id="KW-0472">Membrane</keyword>